<dbReference type="EMBL" id="HE612857">
    <property type="protein sequence ID" value="CCE61699.1"/>
    <property type="molecule type" value="Genomic_DNA"/>
</dbReference>
<dbReference type="PANTHER" id="PTHR11575:SF22">
    <property type="entry name" value="ADL392WP"/>
    <property type="match status" value="1"/>
</dbReference>
<sequence>MLLKNSVVLFTLLNEVYCWPIQGVFDSITKHAGFNDGGGDTFRNLNLGSVNFIHTTDTHGWLGSHLTQKNYDADWGDFITFIDLFKSKRLLEDQDLIVIDTGDKEDGNGLSDASFPRAINSSRIFNELDYDLLTLGNHELYNGAITTQEYKYTAMSNKFKDKYVSSNVEYINDSGEAVPFGKKFVYFETQNSKTRILSLSFLFDFNVSNERVKVTPALEEVKESEWFKKMTEQYSEDSIDMLLVFGHIPMTDHQNKEINKLHEFLRSKYPNIVIQYFGGHSHIRDFVQLDTKATGLQSGRFAETVGFLSINDLKTEKPKFFRRYIDFSKASFCHHLHLDDAELFYTKKGKQISAMIQDIADELELTEVYGHVPQNYYFSTRPVNANDSIYHLLTSTILPRLNTTLSDARVGRYIMINSGSVRYDMFKGDFTKNTEYIVSPFDNNWEYIKIPNKIASKIAAYLNGDNYIITLGQPHMISKSFVKTDSVNDKGNCPSIALPFLTEGYTTSDDFGCDGDDRLHNSQREYKIPNVVQSTENLQFAQDDDIVHFVFYNFMQRNIIDAVNWIIQINKYKDKIISSDNVKKYGGSSVKLLLREYIQEISM</sequence>
<dbReference type="InterPro" id="IPR004843">
    <property type="entry name" value="Calcineurin-like_PHP"/>
</dbReference>
<dbReference type="InterPro" id="IPR006179">
    <property type="entry name" value="5_nucleotidase/apyrase"/>
</dbReference>
<dbReference type="InterPro" id="IPR014485">
    <property type="entry name" value="Pesterase_C1039"/>
</dbReference>
<dbReference type="PANTHER" id="PTHR11575">
    <property type="entry name" value="5'-NUCLEOTIDASE-RELATED"/>
    <property type="match status" value="1"/>
</dbReference>
<dbReference type="RefSeq" id="XP_003684133.1">
    <property type="nucleotide sequence ID" value="XM_003684085.1"/>
</dbReference>
<protein>
    <submittedName>
        <fullName evidence="4">Uncharacterized protein</fullName>
    </submittedName>
</protein>
<dbReference type="Pfam" id="PF21953">
    <property type="entry name" value="NadN_nucleosid_C"/>
    <property type="match status" value="1"/>
</dbReference>
<dbReference type="Pfam" id="PF00149">
    <property type="entry name" value="Metallophos"/>
    <property type="match status" value="1"/>
</dbReference>
<dbReference type="GO" id="GO:0019677">
    <property type="term" value="P:NAD+ catabolic process"/>
    <property type="evidence" value="ECO:0007669"/>
    <property type="project" value="EnsemblFungi"/>
</dbReference>
<dbReference type="KEGG" id="tpf:TPHA_0B00270"/>
<name>G8BQA2_TETPH</name>
<feature type="chain" id="PRO_5003508575" evidence="1">
    <location>
        <begin position="19"/>
        <end position="603"/>
    </location>
</feature>
<dbReference type="Gene3D" id="3.90.780.10">
    <property type="entry name" value="5'-Nucleotidase, C-terminal domain"/>
    <property type="match status" value="2"/>
</dbReference>
<dbReference type="OMA" id="QTIGNHE"/>
<dbReference type="FunFam" id="3.60.21.10:FF:000043">
    <property type="entry name" value="Ser/Thr protein phosphatase family"/>
    <property type="match status" value="1"/>
</dbReference>
<accession>G8BQA2</accession>
<reference evidence="4 5" key="1">
    <citation type="journal article" date="2011" name="Proc. Natl. Acad. Sci. U.S.A.">
        <title>Evolutionary erosion of yeast sex chromosomes by mating-type switching accidents.</title>
        <authorList>
            <person name="Gordon J.L."/>
            <person name="Armisen D."/>
            <person name="Proux-Wera E."/>
            <person name="Oheigeartaigh S.S."/>
            <person name="Byrne K.P."/>
            <person name="Wolfe K.H."/>
        </authorList>
    </citation>
    <scope>NUCLEOTIDE SEQUENCE [LARGE SCALE GENOMIC DNA]</scope>
    <source>
        <strain evidence="5">ATCC 24235 / CBS 4417 / NBRC 1672 / NRRL Y-8282 / UCD 70-5</strain>
    </source>
</reference>
<dbReference type="GO" id="GO:0005576">
    <property type="term" value="C:extracellular region"/>
    <property type="evidence" value="ECO:0007669"/>
    <property type="project" value="EnsemblFungi"/>
</dbReference>
<evidence type="ECO:0000313" key="5">
    <source>
        <dbReference type="Proteomes" id="UP000005666"/>
    </source>
</evidence>
<dbReference type="GeneID" id="11534926"/>
<dbReference type="SUPFAM" id="SSF56300">
    <property type="entry name" value="Metallo-dependent phosphatases"/>
    <property type="match status" value="1"/>
</dbReference>
<dbReference type="STRING" id="1071381.G8BQA2"/>
<gene>
    <name evidence="4" type="primary">TPHA0B00270</name>
    <name evidence="4" type="ordered locus">TPHA_0B00270</name>
</gene>
<feature type="domain" description="Calcineurin-like phosphoesterase" evidence="2">
    <location>
        <begin position="51"/>
        <end position="283"/>
    </location>
</feature>
<evidence type="ECO:0000256" key="1">
    <source>
        <dbReference type="SAM" id="SignalP"/>
    </source>
</evidence>
<keyword evidence="5" id="KW-1185">Reference proteome</keyword>
<feature type="signal peptide" evidence="1">
    <location>
        <begin position="1"/>
        <end position="18"/>
    </location>
</feature>
<dbReference type="InterPro" id="IPR053828">
    <property type="entry name" value="Nucleosidase_C"/>
</dbReference>
<dbReference type="Gene3D" id="3.60.21.10">
    <property type="match status" value="1"/>
</dbReference>
<dbReference type="AlphaFoldDB" id="G8BQA2"/>
<dbReference type="GO" id="GO:0016787">
    <property type="term" value="F:hydrolase activity"/>
    <property type="evidence" value="ECO:0007669"/>
    <property type="project" value="InterPro"/>
</dbReference>
<feature type="domain" description="Putative 5'-nucleotidase C-terminal" evidence="3">
    <location>
        <begin position="375"/>
        <end position="560"/>
    </location>
</feature>
<dbReference type="OrthoDB" id="7722975at2759"/>
<dbReference type="PIRSF" id="PIRSF017316">
    <property type="entry name" value="Pesterase_C1039"/>
    <property type="match status" value="1"/>
</dbReference>
<dbReference type="Proteomes" id="UP000005666">
    <property type="component" value="Chromosome 2"/>
</dbReference>
<evidence type="ECO:0000313" key="4">
    <source>
        <dbReference type="EMBL" id="CCE61699.1"/>
    </source>
</evidence>
<evidence type="ECO:0000259" key="2">
    <source>
        <dbReference type="Pfam" id="PF00149"/>
    </source>
</evidence>
<dbReference type="GO" id="GO:0005829">
    <property type="term" value="C:cytosol"/>
    <property type="evidence" value="ECO:0007669"/>
    <property type="project" value="EnsemblFungi"/>
</dbReference>
<organism evidence="4 5">
    <name type="scientific">Tetrapisispora phaffii (strain ATCC 24235 / CBS 4417 / NBRC 1672 / NRRL Y-8282 / UCD 70-5)</name>
    <name type="common">Yeast</name>
    <name type="synonym">Fabospora phaffii</name>
    <dbReference type="NCBI Taxonomy" id="1071381"/>
    <lineage>
        <taxon>Eukaryota</taxon>
        <taxon>Fungi</taxon>
        <taxon>Dikarya</taxon>
        <taxon>Ascomycota</taxon>
        <taxon>Saccharomycotina</taxon>
        <taxon>Saccharomycetes</taxon>
        <taxon>Saccharomycetales</taxon>
        <taxon>Saccharomycetaceae</taxon>
        <taxon>Tetrapisispora</taxon>
    </lineage>
</organism>
<proteinExistence type="predicted"/>
<dbReference type="HOGENOM" id="CLU_019028_0_0_1"/>
<dbReference type="eggNOG" id="KOG4419">
    <property type="taxonomic scope" value="Eukaryota"/>
</dbReference>
<keyword evidence="1" id="KW-0732">Signal</keyword>
<dbReference type="InterPro" id="IPR029052">
    <property type="entry name" value="Metallo-depent_PP-like"/>
</dbReference>
<dbReference type="InterPro" id="IPR036907">
    <property type="entry name" value="5'-Nucleotdase_C_sf"/>
</dbReference>
<evidence type="ECO:0000259" key="3">
    <source>
        <dbReference type="Pfam" id="PF21953"/>
    </source>
</evidence>
<dbReference type="SUPFAM" id="SSF55816">
    <property type="entry name" value="5'-nucleotidase (syn. UDP-sugar hydrolase), C-terminal domain"/>
    <property type="match status" value="1"/>
</dbReference>